<comment type="function">
    <text evidence="1">DNA-dependent RNA polymerase catalyzes the transcription of DNA into RNA using the four ribonucleoside triphosphates as substrates.</text>
</comment>
<keyword evidence="11" id="KW-0651">Protein splicing</keyword>
<evidence type="ECO:0000256" key="15">
    <source>
        <dbReference type="SAM" id="MobiDB-lite"/>
    </source>
</evidence>
<dbReference type="EC" id="2.7.7.6" evidence="4"/>
<evidence type="ECO:0000256" key="5">
    <source>
        <dbReference type="ARBA" id="ARBA00022478"/>
    </source>
</evidence>
<dbReference type="InterPro" id="IPR036844">
    <property type="entry name" value="Hint_dom_sf"/>
</dbReference>
<dbReference type="GO" id="GO:0006351">
    <property type="term" value="P:DNA-templated transcription"/>
    <property type="evidence" value="ECO:0007669"/>
    <property type="project" value="InterPro"/>
</dbReference>
<evidence type="ECO:0000256" key="1">
    <source>
        <dbReference type="ARBA" id="ARBA00004026"/>
    </source>
</evidence>
<comment type="subcellular location">
    <subcellularLocation>
        <location evidence="2">Plastid</location>
        <location evidence="2">Chloroplast</location>
    </subcellularLocation>
</comment>
<dbReference type="GO" id="GO:0016539">
    <property type="term" value="P:intein-mediated protein splicing"/>
    <property type="evidence" value="ECO:0007669"/>
    <property type="project" value="InterPro"/>
</dbReference>
<dbReference type="Gene3D" id="2.40.50.100">
    <property type="match status" value="1"/>
</dbReference>
<dbReference type="GO" id="GO:0003677">
    <property type="term" value="F:DNA binding"/>
    <property type="evidence" value="ECO:0007669"/>
    <property type="project" value="InterPro"/>
</dbReference>
<evidence type="ECO:0000256" key="14">
    <source>
        <dbReference type="ARBA" id="ARBA00032782"/>
    </source>
</evidence>
<dbReference type="InterPro" id="IPR007121">
    <property type="entry name" value="RNA_pol_bsu_CS"/>
</dbReference>
<evidence type="ECO:0000256" key="11">
    <source>
        <dbReference type="ARBA" id="ARBA00023000"/>
    </source>
</evidence>
<evidence type="ECO:0000256" key="9">
    <source>
        <dbReference type="ARBA" id="ARBA00022695"/>
    </source>
</evidence>
<feature type="domain" description="DNA-directed RNA polymerase subunit 2 hybrid-binding" evidence="16">
    <location>
        <begin position="246"/>
        <end position="868"/>
    </location>
</feature>
<dbReference type="InterPro" id="IPR014724">
    <property type="entry name" value="RNA_pol_RPB2_OB-fold"/>
</dbReference>
<dbReference type="GO" id="GO:0000428">
    <property type="term" value="C:DNA-directed RNA polymerase complex"/>
    <property type="evidence" value="ECO:0007669"/>
    <property type="project" value="UniProtKB-KW"/>
</dbReference>
<dbReference type="Gene3D" id="3.90.1800.10">
    <property type="entry name" value="RNA polymerase alpha subunit dimerisation domain"/>
    <property type="match status" value="1"/>
</dbReference>
<evidence type="ECO:0000256" key="7">
    <source>
        <dbReference type="ARBA" id="ARBA00022640"/>
    </source>
</evidence>
<name>B2X2B9_CHLMO</name>
<accession>B2X2B9</accession>
<proteinExistence type="inferred from homology"/>
<comment type="subunit">
    <text evidence="13">In plastids the minimal PEP RNA polymerase catalytic core is composed of four subunits: alpha, beta, beta', and beta''. When a (nuclear-encoded) sigma factor is associated with the core the holoenzyme is formed, which can initiate transcription.</text>
</comment>
<dbReference type="InterPro" id="IPR037033">
    <property type="entry name" value="DNA-dir_RNAP_su2_hyb_sf"/>
</dbReference>
<geneLocation type="chloroplast" evidence="18"/>
<dbReference type="GO" id="GO:0003899">
    <property type="term" value="F:DNA-directed RNA polymerase activity"/>
    <property type="evidence" value="ECO:0007669"/>
    <property type="project" value="UniProtKB-EC"/>
</dbReference>
<dbReference type="Gene3D" id="2.40.270.10">
    <property type="entry name" value="DNA-directed RNA polymerase, subunit 2, domain 6"/>
    <property type="match status" value="2"/>
</dbReference>
<dbReference type="Gene3D" id="2.170.16.10">
    <property type="entry name" value="Hedgehog/Intein (Hint) domain"/>
    <property type="match status" value="1"/>
</dbReference>
<reference evidence="18" key="1">
    <citation type="journal article" date="2008" name="J. Phycol.">
        <title>Deep division in the Chlorophyceae (Chlorophyta) revealed by chloroplast phylogenomic analyseS.</title>
        <authorList>
            <person name="Turmel M."/>
            <person name="Brouard J.-S."/>
            <person name="Gagnon C."/>
            <person name="Otis C."/>
            <person name="Lemieux C."/>
        </authorList>
    </citation>
    <scope>NUCLEOTIDE SEQUENCE</scope>
    <source>
        <strain evidence="18">UTEX 97</strain>
    </source>
</reference>
<dbReference type="PANTHER" id="PTHR20856">
    <property type="entry name" value="DNA-DIRECTED RNA POLYMERASE I SUBUNIT 2"/>
    <property type="match status" value="1"/>
</dbReference>
<dbReference type="GO" id="GO:0009507">
    <property type="term" value="C:chloroplast"/>
    <property type="evidence" value="ECO:0007669"/>
    <property type="project" value="UniProtKB-SubCell"/>
</dbReference>
<dbReference type="Gene3D" id="3.10.28.10">
    <property type="entry name" value="Homing endonucleases"/>
    <property type="match status" value="1"/>
</dbReference>
<evidence type="ECO:0000256" key="12">
    <source>
        <dbReference type="ARBA" id="ARBA00023163"/>
    </source>
</evidence>
<comment type="similarity">
    <text evidence="3">Belongs to the RNA polymerase beta chain family.</text>
</comment>
<keyword evidence="7 18" id="KW-0934">Plastid</keyword>
<sequence>MVNAAPFAAFRITLTIIKGIFENKLIKEPFTHYNRGQLFASLLIINKQNILIKRASLFYKNCSFLGNQGYVNAQSALTHNGNFLLKTVSWTGDGPNYSGPKKGHRSLCAFTKSAFMHCESGGHPPSLKLRTMLARGKAAGTEKKAIGKCNNKLKTIVLSSKHFCTMTEPFEMLQSQLKVDYKKSHTKQDFVLSKKAQYLKGLNGRLKALSRPTTLSGVFSLCEKTSLDLKRLRKKTNKLKRTKIKVNSYKIIENCDNYLSMEYSLEKYHRSNQDTCLVHKPAVVEGQWVESGDLLADCSASVGGELALGQNILIGYMPWEGYNFEDAILISERLVYDDLYTSIHIERYEVNIEESKLGMDKITREIPEVDSDSLKNLNSLGIIKIGSWVQEGDILVGKVTPVNKKNQSNYQKLLYLILDKTVSPVRDSSLRAPKGIKAKVIGLQVFKNNTNLDRIESPHSIASKNTKSSQKIKANLSFSGLQNINNKEKNKPFISAPTTRETSSRQTQQNIVKGYVDAQSALTGNTPRTGNNSIFNSQEFFDFYDKPNNKKPKVKKQIDSFSFNHQKLNTHNKLRRSEVILSEKTEKDKNLLYCKAPVALNKVGLAPSNKRLTWKKADNQKLNTEETNSINISINTKNNYHKSEGYINDPLTDGSLINETKKSHRSASVLDKGAFSLGEKALQRSSTGQNLKTKKTGMQALYLKSTSSVSSIQVYLAERRRVQVGDKMAGRHGNKGIISEILPIEDLPFLPDGTPLDMVLNPLGVPSRMNVGQIYECLLGLAGKHLGENYKVFPFDEIYGAEASRSFVYSKLYNASVKTGKTWLFNPNLPGKIGLYDGRTGESFHQAITVGYAYILRLVHMVDDKMHCLTPDHDVLTTKGWRPINKISYDDKVATLQNDGTLSYQKPTNIFEYKNYKGPLYHIKNKNINLLVTPNHRMYIRKIERNNVSSMFDHCTLLTKTLETSLRSTTKPIFKLKTKKKNAILFSQIKNIKKTSSFLDKSERSFFGTLSRQHSISTYNYANKTKKISTNIVQSLCTSTGLMNFTKTKNLLFVNKKSCKILKKETSQSKNNFANYELIEVQKLRGQTVAYLKNAIWPASDYLFNLKTNKENVYKPVETFWSNSAKSHFPASTSASSFNIDNSWLTFFALWLTGTWTITYNMYSPPNVSTDTTNCAFDLKEGGYAPATTNSGVSFTHVMPTHCGGLLGQGLKQVEDRNGTFSLNEKVLESKAVASLVQSASTEEQHENQSLINFQIKTNQYNQSLLELLEKVTKNLGYDYEKFENFLIIRNNELGNYLMALTNFNFDRDYTDVGGYHNTTQNETLKHYANQGYVNAQSALTSLYINRASGTTDLTHHYKSTNSDDIGNNGQVLCHNKKSLPSWVWLLSQKQARLFLTTLCLASQKTTKNISNSDINPNNIHFYTNSLNLSDDIMRLALHAGWSANKHLQNKTYWHLTILKKQNNPIYYSEIEQGPVDARCTWRRRIKNKKLTRDAQRVSSGMFKNHLIFAEKIWRKNTELNITPEQEQTQKIINYKGPVFCLTVPNEVFYVRRNGIPVWTGNSRSTGPYSLVTQQPLRGRSKHGGQRLGEMEVWALEGYGAAFTLLEMLTIKSDDMSGRMTLWSNLILNKEISIGTPESFKVLICELQALCLDIGLFRMTK</sequence>
<dbReference type="GO" id="GO:0032549">
    <property type="term" value="F:ribonucleoside binding"/>
    <property type="evidence" value="ECO:0007669"/>
    <property type="project" value="InterPro"/>
</dbReference>
<evidence type="ECO:0000256" key="3">
    <source>
        <dbReference type="ARBA" id="ARBA00006835"/>
    </source>
</evidence>
<evidence type="ECO:0000256" key="4">
    <source>
        <dbReference type="ARBA" id="ARBA00012418"/>
    </source>
</evidence>
<dbReference type="SUPFAM" id="SSF51294">
    <property type="entry name" value="Hedgehog/intein (Hint) domain"/>
    <property type="match status" value="1"/>
</dbReference>
<dbReference type="Pfam" id="PF04560">
    <property type="entry name" value="RNA_pol_Rpb2_7"/>
    <property type="match status" value="1"/>
</dbReference>
<dbReference type="Gene3D" id="2.40.50.150">
    <property type="match status" value="1"/>
</dbReference>
<keyword evidence="6 18" id="KW-0150">Chloroplast</keyword>
<organism evidence="18">
    <name type="scientific">Chlamydomonas moewusii</name>
    <name type="common">Chlamydomonas eugametos</name>
    <dbReference type="NCBI Taxonomy" id="3054"/>
    <lineage>
        <taxon>Eukaryota</taxon>
        <taxon>Viridiplantae</taxon>
        <taxon>Chlorophyta</taxon>
        <taxon>core chlorophytes</taxon>
        <taxon>Chlorophyceae</taxon>
        <taxon>CS clade</taxon>
        <taxon>Chlamydomonadales</taxon>
        <taxon>Chlamydomonadaceae</taxon>
        <taxon>Chlamydomonas</taxon>
    </lineage>
</organism>
<dbReference type="InterPro" id="IPR015712">
    <property type="entry name" value="DNA-dir_RNA_pol_su2"/>
</dbReference>
<protein>
    <recommendedName>
        <fullName evidence="4">DNA-directed RNA polymerase</fullName>
        <ecNumber evidence="4">2.7.7.6</ecNumber>
    </recommendedName>
    <alternativeName>
        <fullName evidence="14">PEP</fullName>
    </alternativeName>
</protein>
<evidence type="ECO:0000256" key="13">
    <source>
        <dbReference type="ARBA" id="ARBA00026088"/>
    </source>
</evidence>
<evidence type="ECO:0000256" key="8">
    <source>
        <dbReference type="ARBA" id="ARBA00022679"/>
    </source>
</evidence>
<keyword evidence="5" id="KW-0240">DNA-directed RNA polymerase</keyword>
<dbReference type="InterPro" id="IPR007120">
    <property type="entry name" value="DNA-dir_RNAP_su2_dom"/>
</dbReference>
<dbReference type="Pfam" id="PF00562">
    <property type="entry name" value="RNA_pol_Rpb2_6"/>
    <property type="match status" value="1"/>
</dbReference>
<evidence type="ECO:0000256" key="10">
    <source>
        <dbReference type="ARBA" id="ARBA00022813"/>
    </source>
</evidence>
<dbReference type="PROSITE" id="PS50817">
    <property type="entry name" value="INTEIN_N_TER"/>
    <property type="match status" value="1"/>
</dbReference>
<keyword evidence="10" id="KW-0068">Autocatalytic cleavage</keyword>
<evidence type="ECO:0000259" key="16">
    <source>
        <dbReference type="Pfam" id="PF00562"/>
    </source>
</evidence>
<gene>
    <name evidence="18" type="primary">rpoBb</name>
</gene>
<evidence type="ECO:0000313" key="18">
    <source>
        <dbReference type="EMBL" id="ABU88332.1"/>
    </source>
</evidence>
<dbReference type="InterPro" id="IPR006141">
    <property type="entry name" value="Intein_N"/>
</dbReference>
<evidence type="ECO:0000259" key="17">
    <source>
        <dbReference type="Pfam" id="PF04560"/>
    </source>
</evidence>
<dbReference type="InterPro" id="IPR027434">
    <property type="entry name" value="Homing_endonucl"/>
</dbReference>
<dbReference type="EMBL" id="EF587489">
    <property type="protein sequence ID" value="ABU88332.1"/>
    <property type="molecule type" value="Genomic_DNA"/>
</dbReference>
<evidence type="ECO:0000256" key="2">
    <source>
        <dbReference type="ARBA" id="ARBA00004229"/>
    </source>
</evidence>
<evidence type="ECO:0000256" key="6">
    <source>
        <dbReference type="ARBA" id="ARBA00022528"/>
    </source>
</evidence>
<dbReference type="SUPFAM" id="SSF64484">
    <property type="entry name" value="beta and beta-prime subunits of DNA dependent RNA-polymerase"/>
    <property type="match status" value="2"/>
</dbReference>
<dbReference type="CDD" id="cd00081">
    <property type="entry name" value="Hint"/>
    <property type="match status" value="1"/>
</dbReference>
<keyword evidence="12" id="KW-0804">Transcription</keyword>
<feature type="region of interest" description="Disordered" evidence="15">
    <location>
        <begin position="487"/>
        <end position="506"/>
    </location>
</feature>
<dbReference type="PROSITE" id="PS01166">
    <property type="entry name" value="RNA_POL_BETA"/>
    <property type="match status" value="1"/>
</dbReference>
<feature type="domain" description="RNA polymerase Rpb2" evidence="17">
    <location>
        <begin position="1584"/>
        <end position="1656"/>
    </location>
</feature>
<keyword evidence="9" id="KW-0548">Nucleotidyltransferase</keyword>
<keyword evidence="8" id="KW-0808">Transferase</keyword>
<dbReference type="InterPro" id="IPR007641">
    <property type="entry name" value="RNA_pol_Rpb2_7"/>
</dbReference>